<proteinExistence type="predicted"/>
<geneLocation type="plasmid" evidence="1">
    <name>pCE1681-E</name>
</geneLocation>
<dbReference type="AlphaFoldDB" id="A0A7G9AA20"/>
<protein>
    <submittedName>
        <fullName evidence="1">Uncharacterized protein</fullName>
    </submittedName>
</protein>
<keyword evidence="1" id="KW-0614">Plasmid</keyword>
<reference evidence="1" key="1">
    <citation type="submission" date="2020-03" db="EMBL/GenBank/DDBJ databases">
        <title>Comparative analysis of multidrug resistant Escherichia coli ST216 isolates from silver gulls in Australia.</title>
        <authorList>
            <person name="Tarabai H."/>
            <person name="Wyrsch E.R."/>
            <person name="Bitar I."/>
            <person name="Djordjevic S.P."/>
            <person name="Dolejska M."/>
        </authorList>
    </citation>
    <scope>NUCLEOTIDE SEQUENCE</scope>
    <source>
        <strain evidence="1">CE1681</strain>
        <plasmid evidence="1">pCE1681-E</plasmid>
    </source>
</reference>
<accession>A0A7G9AA20</accession>
<sequence length="40" mass="4688">MSKWFFLWFAVFSYVAKLVLFYSPGDTTLSDSDSPVFLFK</sequence>
<dbReference type="EMBL" id="MT180434">
    <property type="protein sequence ID" value="QNL33599.1"/>
    <property type="molecule type" value="Genomic_DNA"/>
</dbReference>
<organism evidence="1">
    <name type="scientific">Escherichia coli</name>
    <dbReference type="NCBI Taxonomy" id="562"/>
    <lineage>
        <taxon>Bacteria</taxon>
        <taxon>Pseudomonadati</taxon>
        <taxon>Pseudomonadota</taxon>
        <taxon>Gammaproteobacteria</taxon>
        <taxon>Enterobacterales</taxon>
        <taxon>Enterobacteriaceae</taxon>
        <taxon>Escherichia</taxon>
    </lineage>
</organism>
<evidence type="ECO:0000313" key="1">
    <source>
        <dbReference type="EMBL" id="QNL33599.1"/>
    </source>
</evidence>
<name>A0A7G9AA20_ECOLX</name>